<reference evidence="3" key="1">
    <citation type="submission" date="2022-08" db="EMBL/GenBank/DDBJ databases">
        <authorList>
            <person name="Tian L."/>
        </authorList>
    </citation>
    <scope>NUCLEOTIDE SEQUENCE</scope>
    <source>
        <strain evidence="3">CM253</strain>
    </source>
</reference>
<evidence type="ECO:0000313" key="3">
    <source>
        <dbReference type="EMBL" id="UUY47764.1"/>
    </source>
</evidence>
<dbReference type="InterPro" id="IPR025588">
    <property type="entry name" value="YcxB-like_C"/>
</dbReference>
<gene>
    <name evidence="3" type="ORF">NRK68_11360</name>
</gene>
<keyword evidence="1" id="KW-0472">Membrane</keyword>
<evidence type="ECO:0000313" key="4">
    <source>
        <dbReference type="Proteomes" id="UP001057738"/>
    </source>
</evidence>
<protein>
    <submittedName>
        <fullName evidence="3">YcxB family protein</fullName>
    </submittedName>
</protein>
<organism evidence="3 4">
    <name type="scientific">Streptomyces yangpuensis</name>
    <dbReference type="NCBI Taxonomy" id="1648182"/>
    <lineage>
        <taxon>Bacteria</taxon>
        <taxon>Bacillati</taxon>
        <taxon>Actinomycetota</taxon>
        <taxon>Actinomycetes</taxon>
        <taxon>Kitasatosporales</taxon>
        <taxon>Streptomycetaceae</taxon>
        <taxon>Streptomyces</taxon>
    </lineage>
</organism>
<keyword evidence="1" id="KW-0812">Transmembrane</keyword>
<feature type="transmembrane region" description="Helical" evidence="1">
    <location>
        <begin position="51"/>
        <end position="69"/>
    </location>
</feature>
<proteinExistence type="predicted"/>
<dbReference type="RefSeq" id="WP_183065289.1">
    <property type="nucleotide sequence ID" value="NZ_CP102514.1"/>
</dbReference>
<evidence type="ECO:0000256" key="1">
    <source>
        <dbReference type="SAM" id="Phobius"/>
    </source>
</evidence>
<keyword evidence="4" id="KW-1185">Reference proteome</keyword>
<feature type="domain" description="YcxB-like C-terminal" evidence="2">
    <location>
        <begin position="118"/>
        <end position="181"/>
    </location>
</feature>
<keyword evidence="1" id="KW-1133">Transmembrane helix</keyword>
<dbReference type="EMBL" id="CP102514">
    <property type="protein sequence ID" value="UUY47764.1"/>
    <property type="molecule type" value="Genomic_DNA"/>
</dbReference>
<name>A0ABY5PUR8_9ACTN</name>
<dbReference type="Proteomes" id="UP001057738">
    <property type="component" value="Chromosome"/>
</dbReference>
<accession>A0ABY5PUR8</accession>
<evidence type="ECO:0000259" key="2">
    <source>
        <dbReference type="Pfam" id="PF14317"/>
    </source>
</evidence>
<dbReference type="GeneID" id="95574069"/>
<dbReference type="Pfam" id="PF14317">
    <property type="entry name" value="YcxB"/>
    <property type="match status" value="1"/>
</dbReference>
<feature type="transmembrane region" description="Helical" evidence="1">
    <location>
        <begin position="75"/>
        <end position="94"/>
    </location>
</feature>
<sequence>MDITGGDPLYRIHGTASAGQVVELRYTPTVADMAEGLRPYGRSRAGRRQRLPFVLIGLVGPGYAAIIVAQGGEALGSAAALSVMGLFGWAFVLFGHRIMAGTTRGLLAAAGECRAVVDGEGVTVDSAQGSVHLRWTALSCYAETPATFMLYSGDKRVLGGALLPKRGLADPGEQDVLRALLDGKLERI</sequence>